<keyword evidence="3" id="KW-0378">Hydrolase</keyword>
<evidence type="ECO:0000256" key="2">
    <source>
        <dbReference type="ARBA" id="ARBA00022723"/>
    </source>
</evidence>
<evidence type="ECO:0000313" key="7">
    <source>
        <dbReference type="Proteomes" id="UP001597326"/>
    </source>
</evidence>
<dbReference type="InterPro" id="IPR037094">
    <property type="entry name" value="Glyco_hydro_38_cen_sf"/>
</dbReference>
<dbReference type="InterPro" id="IPR028995">
    <property type="entry name" value="Glyco_hydro_57/38_cen_sf"/>
</dbReference>
<name>A0ABW4RWA6_9ACTN</name>
<dbReference type="Pfam" id="PF22907">
    <property type="entry name" value="Ams1-like_1st"/>
    <property type="match status" value="1"/>
</dbReference>
<dbReference type="SMART" id="SM00872">
    <property type="entry name" value="Alpha-mann_mid"/>
    <property type="match status" value="1"/>
</dbReference>
<dbReference type="PANTHER" id="PTHR46017">
    <property type="entry name" value="ALPHA-MANNOSIDASE 2C1"/>
    <property type="match status" value="1"/>
</dbReference>
<evidence type="ECO:0000313" key="6">
    <source>
        <dbReference type="EMBL" id="MFD1889698.1"/>
    </source>
</evidence>
<dbReference type="SUPFAM" id="SSF88713">
    <property type="entry name" value="Glycoside hydrolase/deacetylase"/>
    <property type="match status" value="1"/>
</dbReference>
<dbReference type="PANTHER" id="PTHR46017:SF1">
    <property type="entry name" value="ALPHA-MANNOSIDASE 2C1"/>
    <property type="match status" value="1"/>
</dbReference>
<dbReference type="InterPro" id="IPR011682">
    <property type="entry name" value="Glyco_hydro_38_C"/>
</dbReference>
<dbReference type="Pfam" id="PF07748">
    <property type="entry name" value="Glyco_hydro_38C"/>
    <property type="match status" value="1"/>
</dbReference>
<dbReference type="InterPro" id="IPR000602">
    <property type="entry name" value="Glyco_hydro_38_N"/>
</dbReference>
<dbReference type="RefSeq" id="WP_343872785.1">
    <property type="nucleotide sequence ID" value="NZ_BAAAIX010000009.1"/>
</dbReference>
<evidence type="ECO:0000256" key="4">
    <source>
        <dbReference type="ARBA" id="ARBA00023295"/>
    </source>
</evidence>
<sequence length="1034" mass="114727">MHDHEPILEGRLTRHLTERILPAATEHVADLQVRIHRVADAADSPSPDAVPGVAGQGEPIGFAQALAAHYEPLRVGEPWGSAWGTSWLQLEADLSHLRGEPLEVQLELGWKRHSPGFQAEGLVFRPDGGIIKALNPFNSWIPAETDEQGRFHVLVEAAANPILLDVPPFVPTEQGDKLTAGPAPIYTLARAEVVRVHQQVRELAADLACLDGLARQLPEDSSRRWQLRVGIDHALDLVDLDDVPGTARAARAVLAPLLEAPAAASAHQLTAIGHAHIDSAWLWPLRETRRKVARTLANQLNLMAEHPEHRFVLPAAQHARWVEQDHPELFARVRRAVDEGRIIPIGGMWVESDANLPGGEAFCRQLVEGVRYFEQALGRRCHEVWLPDSFGYSAALPQLARLAGARWFLTQKISWNQVDDFPHHSFWWEGIDGSRIFTHFPPADTYNSDLSARETAHAERNFRDKGHANSSLVPFGWGDGGGGPTREMLAQARRTENLEGSPRVRIEEPDAFFERARGEHQDPAVWSGELYLELHRATFTTQHRVKQANRAAEHLLRTAEWWCTTAAARGLMDYPHEQLREAWRTVLLCQFHDILPGTSISWVYRDVLARQAEVAEALHRLVDQALSALTGGTPGAGELLCNASPVVIDGVAPGAVAPAVVDGSASPRLEELADGWLLVNDHLRVELDADGLVRSLRDLAADREVIPAGARGNLLQLHQDFPNMWDAWDVDPFYRNQVVDLTEADEVSAESDDETVRITVRRHSPRRGGHGSTMVQTLELGRGRGLRVLVDVDWDEKDRFLKLAWPVDVHSDSARFEVQMGHVTRPVHTNTSWDHSRFEVNAHRWVQLCEPGYGVGMANASTYGWDVTRHGHGEREAGTHQVLRASLLRGPAYPDPRTDRGEYHFEFELLPGAELPETIAAGYRMNMPRLSSGGAGVEPLVSLDEGGLVEALKLADDGSGDVVVRLYEPLGQRARTRLHTSFALAEAYETDLLEERLGDESVVAPSAVTGVEERSVGLQLRPFQVVTLRLRGRR</sequence>
<reference evidence="7" key="1">
    <citation type="journal article" date="2019" name="Int. J. Syst. Evol. Microbiol.">
        <title>The Global Catalogue of Microorganisms (GCM) 10K type strain sequencing project: providing services to taxonomists for standard genome sequencing and annotation.</title>
        <authorList>
            <consortium name="The Broad Institute Genomics Platform"/>
            <consortium name="The Broad Institute Genome Sequencing Center for Infectious Disease"/>
            <person name="Wu L."/>
            <person name="Ma J."/>
        </authorList>
    </citation>
    <scope>NUCLEOTIDE SEQUENCE [LARGE SCALE GENOMIC DNA]</scope>
    <source>
        <strain evidence="7">CAIM 431</strain>
    </source>
</reference>
<dbReference type="InterPro" id="IPR011330">
    <property type="entry name" value="Glyco_hydro/deAcase_b/a-brl"/>
</dbReference>
<dbReference type="Pfam" id="PF17677">
    <property type="entry name" value="Glyco_hydro38C2"/>
    <property type="match status" value="1"/>
</dbReference>
<dbReference type="EMBL" id="JBHUFZ010000011">
    <property type="protein sequence ID" value="MFD1889698.1"/>
    <property type="molecule type" value="Genomic_DNA"/>
</dbReference>
<organism evidence="6 7">
    <name type="scientific">Luteococcus peritonei</name>
    <dbReference type="NCBI Taxonomy" id="88874"/>
    <lineage>
        <taxon>Bacteria</taxon>
        <taxon>Bacillati</taxon>
        <taxon>Actinomycetota</taxon>
        <taxon>Actinomycetes</taxon>
        <taxon>Propionibacteriales</taxon>
        <taxon>Propionibacteriaceae</taxon>
        <taxon>Luteococcus</taxon>
    </lineage>
</organism>
<feature type="domain" description="Glycoside hydrolase family 38 central" evidence="5">
    <location>
        <begin position="533"/>
        <end position="611"/>
    </location>
</feature>
<protein>
    <submittedName>
        <fullName evidence="6">Alpha-mannosidase</fullName>
    </submittedName>
</protein>
<accession>A0ABW4RWA6</accession>
<dbReference type="SUPFAM" id="SSF88688">
    <property type="entry name" value="Families 57/38 glycoside transferase middle domain"/>
    <property type="match status" value="1"/>
</dbReference>
<dbReference type="Gene3D" id="2.70.98.30">
    <property type="entry name" value="Golgi alpha-mannosidase II, domain 4"/>
    <property type="match status" value="1"/>
</dbReference>
<dbReference type="InterPro" id="IPR041147">
    <property type="entry name" value="GH38_C"/>
</dbReference>
<dbReference type="Proteomes" id="UP001597326">
    <property type="component" value="Unassembled WGS sequence"/>
</dbReference>
<dbReference type="Gene3D" id="1.20.1270.50">
    <property type="entry name" value="Glycoside hydrolase family 38, central domain"/>
    <property type="match status" value="1"/>
</dbReference>
<keyword evidence="2" id="KW-0479">Metal-binding</keyword>
<dbReference type="InterPro" id="IPR015341">
    <property type="entry name" value="Glyco_hydro_38_cen"/>
</dbReference>
<keyword evidence="7" id="KW-1185">Reference proteome</keyword>
<dbReference type="CDD" id="cd10789">
    <property type="entry name" value="GH38N_AMII_ER_cytosolic"/>
    <property type="match status" value="1"/>
</dbReference>
<proteinExistence type="inferred from homology"/>
<dbReference type="InterPro" id="IPR011013">
    <property type="entry name" value="Gal_mutarotase_sf_dom"/>
</dbReference>
<evidence type="ECO:0000256" key="3">
    <source>
        <dbReference type="ARBA" id="ARBA00022801"/>
    </source>
</evidence>
<dbReference type="Pfam" id="PF01074">
    <property type="entry name" value="Glyco_hydro_38N"/>
    <property type="match status" value="1"/>
</dbReference>
<keyword evidence="4" id="KW-0326">Glycosidase</keyword>
<dbReference type="Pfam" id="PF09261">
    <property type="entry name" value="Alpha-mann_mid"/>
    <property type="match status" value="1"/>
</dbReference>
<dbReference type="InterPro" id="IPR054723">
    <property type="entry name" value="Ams1-like_N"/>
</dbReference>
<evidence type="ECO:0000256" key="1">
    <source>
        <dbReference type="ARBA" id="ARBA00009792"/>
    </source>
</evidence>
<evidence type="ECO:0000259" key="5">
    <source>
        <dbReference type="SMART" id="SM00872"/>
    </source>
</evidence>
<dbReference type="SUPFAM" id="SSF74650">
    <property type="entry name" value="Galactose mutarotase-like"/>
    <property type="match status" value="1"/>
</dbReference>
<comment type="caution">
    <text evidence="6">The sequence shown here is derived from an EMBL/GenBank/DDBJ whole genome shotgun (WGS) entry which is preliminary data.</text>
</comment>
<comment type="similarity">
    <text evidence="1">Belongs to the glycosyl hydrolase 38 family.</text>
</comment>
<dbReference type="Gene3D" id="3.20.110.10">
    <property type="entry name" value="Glycoside hydrolase 38, N terminal domain"/>
    <property type="match status" value="1"/>
</dbReference>
<dbReference type="InterPro" id="IPR027291">
    <property type="entry name" value="Glyco_hydro_38_N_sf"/>
</dbReference>
<gene>
    <name evidence="6" type="ORF">ACFSCS_05760</name>
</gene>